<sequence>MNNERELIDKLVEEYQCSSNLSEGWNKTIMISQRVGALVASSGCELLRSLV</sequence>
<proteinExistence type="predicted"/>
<keyword evidence="2" id="KW-1185">Reference proteome</keyword>
<dbReference type="KEGG" id="abas:ACPOL_0787"/>
<evidence type="ECO:0000313" key="1">
    <source>
        <dbReference type="EMBL" id="AXC10148.1"/>
    </source>
</evidence>
<name>A0A2Z5FTJ8_9BACT</name>
<reference evidence="1 2" key="1">
    <citation type="journal article" date="2018" name="Front. Microbiol.">
        <title>Hydrolytic Capabilities as a Key to Environmental Success: Chitinolytic and Cellulolytic Acidobacteria From Acidic Sub-arctic Soils and Boreal Peatlands.</title>
        <authorList>
            <person name="Belova S.E."/>
            <person name="Ravin N.V."/>
            <person name="Pankratov T.A."/>
            <person name="Rakitin A.L."/>
            <person name="Ivanova A.A."/>
            <person name="Beletsky A.V."/>
            <person name="Mardanov A.V."/>
            <person name="Sinninghe Damste J.S."/>
            <person name="Dedysh S.N."/>
        </authorList>
    </citation>
    <scope>NUCLEOTIDE SEQUENCE [LARGE SCALE GENOMIC DNA]</scope>
    <source>
        <strain evidence="1 2">SBC82</strain>
    </source>
</reference>
<protein>
    <submittedName>
        <fullName evidence="1">Uncharacterized protein</fullName>
    </submittedName>
</protein>
<accession>A0A2Z5FTJ8</accession>
<dbReference type="EMBL" id="CP030840">
    <property type="protein sequence ID" value="AXC10148.1"/>
    <property type="molecule type" value="Genomic_DNA"/>
</dbReference>
<gene>
    <name evidence="1" type="ORF">ACPOL_0787</name>
</gene>
<organism evidence="1 2">
    <name type="scientific">Acidisarcina polymorpha</name>
    <dbReference type="NCBI Taxonomy" id="2211140"/>
    <lineage>
        <taxon>Bacteria</taxon>
        <taxon>Pseudomonadati</taxon>
        <taxon>Acidobacteriota</taxon>
        <taxon>Terriglobia</taxon>
        <taxon>Terriglobales</taxon>
        <taxon>Acidobacteriaceae</taxon>
        <taxon>Acidisarcina</taxon>
    </lineage>
</organism>
<dbReference type="Proteomes" id="UP000253606">
    <property type="component" value="Chromosome"/>
</dbReference>
<evidence type="ECO:0000313" key="2">
    <source>
        <dbReference type="Proteomes" id="UP000253606"/>
    </source>
</evidence>
<dbReference type="AlphaFoldDB" id="A0A2Z5FTJ8"/>